<feature type="domain" description="ATP-dependent DNA ligase family profile" evidence="5">
    <location>
        <begin position="246"/>
        <end position="354"/>
    </location>
</feature>
<evidence type="ECO:0000256" key="4">
    <source>
        <dbReference type="ARBA" id="ARBA00023204"/>
    </source>
</evidence>
<sequence>MQRAVDYVIRLADTPSINEKKAIIREAAVDGCVEFFKGFQLAYDKRRVFGVKKVSGLAVELFDETELNEPSSTFNWGEFEQLTHKLETRQLTGDAARNAINDAAMEACINEWNHFYRPIIMKDMRCGTSDTLVNKVLKELGGDALEYLVPVWKVQLAQDSKKHTGKMVGKKAIDPKLDGMRLTAVLDKDLGTARLFSRNGKENTNFDLIIADLEKLVQRIPVSIVLDGEVVSDNFQSLMTQANRKRKVDTSDAHLALFDILPLADFEAGICPMTQMDRHDGLVELAADLQQISGGRIYVIPKLIVDLDTEEGRDRMKEFYEETVAAGYEGIMVKDVNAPYECKRTIAWLKINTV</sequence>
<evidence type="ECO:0000256" key="2">
    <source>
        <dbReference type="ARBA" id="ARBA00022705"/>
    </source>
</evidence>
<keyword evidence="3" id="KW-0227">DNA damage</keyword>
<dbReference type="AlphaFoldDB" id="A0A0F9LBX1"/>
<proteinExistence type="predicted"/>
<dbReference type="Pfam" id="PF01068">
    <property type="entry name" value="DNA_ligase_A_M"/>
    <property type="match status" value="1"/>
</dbReference>
<dbReference type="GO" id="GO:0006281">
    <property type="term" value="P:DNA repair"/>
    <property type="evidence" value="ECO:0007669"/>
    <property type="project" value="UniProtKB-KW"/>
</dbReference>
<organism evidence="6">
    <name type="scientific">marine sediment metagenome</name>
    <dbReference type="NCBI Taxonomy" id="412755"/>
    <lineage>
        <taxon>unclassified sequences</taxon>
        <taxon>metagenomes</taxon>
        <taxon>ecological metagenomes</taxon>
    </lineage>
</organism>
<evidence type="ECO:0000313" key="6">
    <source>
        <dbReference type="EMBL" id="KKM61660.1"/>
    </source>
</evidence>
<dbReference type="InterPro" id="IPR012310">
    <property type="entry name" value="DNA_ligase_ATP-dep_cent"/>
</dbReference>
<reference evidence="6" key="1">
    <citation type="journal article" date="2015" name="Nature">
        <title>Complex archaea that bridge the gap between prokaryotes and eukaryotes.</title>
        <authorList>
            <person name="Spang A."/>
            <person name="Saw J.H."/>
            <person name="Jorgensen S.L."/>
            <person name="Zaremba-Niedzwiedzka K."/>
            <person name="Martijn J."/>
            <person name="Lind A.E."/>
            <person name="van Eijk R."/>
            <person name="Schleper C."/>
            <person name="Guy L."/>
            <person name="Ettema T.J."/>
        </authorList>
    </citation>
    <scope>NUCLEOTIDE SEQUENCE</scope>
</reference>
<dbReference type="EMBL" id="LAZR01011441">
    <property type="protein sequence ID" value="KKM61660.1"/>
    <property type="molecule type" value="Genomic_DNA"/>
</dbReference>
<keyword evidence="2" id="KW-0235">DNA replication</keyword>
<dbReference type="GO" id="GO:0006310">
    <property type="term" value="P:DNA recombination"/>
    <property type="evidence" value="ECO:0007669"/>
    <property type="project" value="InterPro"/>
</dbReference>
<dbReference type="PANTHER" id="PTHR47810:SF1">
    <property type="entry name" value="DNA LIGASE B"/>
    <property type="match status" value="1"/>
</dbReference>
<evidence type="ECO:0000256" key="1">
    <source>
        <dbReference type="ARBA" id="ARBA00022598"/>
    </source>
</evidence>
<dbReference type="SUPFAM" id="SSF56091">
    <property type="entry name" value="DNA ligase/mRNA capping enzyme, catalytic domain"/>
    <property type="match status" value="1"/>
</dbReference>
<name>A0A0F9LBX1_9ZZZZ</name>
<keyword evidence="4" id="KW-0234">DNA repair</keyword>
<protein>
    <recommendedName>
        <fullName evidence="5">ATP-dependent DNA ligase family profile domain-containing protein</fullName>
    </recommendedName>
</protein>
<dbReference type="GO" id="GO:0006260">
    <property type="term" value="P:DNA replication"/>
    <property type="evidence" value="ECO:0007669"/>
    <property type="project" value="UniProtKB-KW"/>
</dbReference>
<evidence type="ECO:0000259" key="5">
    <source>
        <dbReference type="PROSITE" id="PS50160"/>
    </source>
</evidence>
<dbReference type="GO" id="GO:0005524">
    <property type="term" value="F:ATP binding"/>
    <property type="evidence" value="ECO:0007669"/>
    <property type="project" value="InterPro"/>
</dbReference>
<evidence type="ECO:0000256" key="3">
    <source>
        <dbReference type="ARBA" id="ARBA00022763"/>
    </source>
</evidence>
<comment type="caution">
    <text evidence="6">The sequence shown here is derived from an EMBL/GenBank/DDBJ whole genome shotgun (WGS) entry which is preliminary data.</text>
</comment>
<dbReference type="PANTHER" id="PTHR47810">
    <property type="entry name" value="DNA LIGASE"/>
    <property type="match status" value="1"/>
</dbReference>
<accession>A0A0F9LBX1</accession>
<dbReference type="InterPro" id="IPR050326">
    <property type="entry name" value="NAD_dep_DNA_ligaseB"/>
</dbReference>
<keyword evidence="1" id="KW-0436">Ligase</keyword>
<dbReference type="PROSITE" id="PS50160">
    <property type="entry name" value="DNA_LIGASE_A3"/>
    <property type="match status" value="1"/>
</dbReference>
<gene>
    <name evidence="6" type="ORF">LCGC14_1529510</name>
</gene>
<dbReference type="Gene3D" id="3.30.470.30">
    <property type="entry name" value="DNA ligase/mRNA capping enzyme"/>
    <property type="match status" value="1"/>
</dbReference>
<dbReference type="GO" id="GO:0003910">
    <property type="term" value="F:DNA ligase (ATP) activity"/>
    <property type="evidence" value="ECO:0007669"/>
    <property type="project" value="InterPro"/>
</dbReference>